<dbReference type="OrthoDB" id="3384881at2"/>
<reference evidence="3 4" key="1">
    <citation type="submission" date="2018-10" db="EMBL/GenBank/DDBJ databases">
        <title>Isolation from soil.</title>
        <authorList>
            <person name="Hu J."/>
        </authorList>
    </citation>
    <scope>NUCLEOTIDE SEQUENCE [LARGE SCALE GENOMIC DNA]</scope>
    <source>
        <strain evidence="3 4">NEAU-Ht49</strain>
    </source>
</reference>
<feature type="region of interest" description="Disordered" evidence="1">
    <location>
        <begin position="96"/>
        <end position="124"/>
    </location>
</feature>
<dbReference type="EMBL" id="RFFG01000016">
    <property type="protein sequence ID" value="RMI44939.1"/>
    <property type="molecule type" value="Genomic_DNA"/>
</dbReference>
<evidence type="ECO:0000256" key="1">
    <source>
        <dbReference type="SAM" id="MobiDB-lite"/>
    </source>
</evidence>
<dbReference type="AlphaFoldDB" id="A0A3M2M636"/>
<proteinExistence type="predicted"/>
<feature type="region of interest" description="Disordered" evidence="1">
    <location>
        <begin position="22"/>
        <end position="48"/>
    </location>
</feature>
<keyword evidence="4" id="KW-1185">Reference proteome</keyword>
<evidence type="ECO:0000313" key="4">
    <source>
        <dbReference type="Proteomes" id="UP000282674"/>
    </source>
</evidence>
<name>A0A3M2M636_9ACTN</name>
<dbReference type="Pfam" id="PF13167">
    <property type="entry name" value="GTP-bdg_N"/>
    <property type="match status" value="1"/>
</dbReference>
<accession>A0A3M2M636</accession>
<organism evidence="3 4">
    <name type="scientific">Actinomadura harenae</name>
    <dbReference type="NCBI Taxonomy" id="2483351"/>
    <lineage>
        <taxon>Bacteria</taxon>
        <taxon>Bacillati</taxon>
        <taxon>Actinomycetota</taxon>
        <taxon>Actinomycetes</taxon>
        <taxon>Streptosporangiales</taxon>
        <taxon>Thermomonosporaceae</taxon>
        <taxon>Actinomadura</taxon>
    </lineage>
</organism>
<gene>
    <name evidence="3" type="ORF">EBO15_11760</name>
</gene>
<feature type="domain" description="GTPase HflX N-terminal" evidence="2">
    <location>
        <begin position="45"/>
        <end position="98"/>
    </location>
</feature>
<protein>
    <recommendedName>
        <fullName evidence="2">GTPase HflX N-terminal domain-containing protein</fullName>
    </recommendedName>
</protein>
<sequence>MDALTSEVAALGGRVVGRFVQRRGISGGKKGRAPGGKSNMGRPYSSRTLMSTGKVSEIAEERAAVDAVAVVFFNPLTGRQRKVLTELLACPVFSRADLQPPGASAPAPAERQSRLLEPGRSQVT</sequence>
<dbReference type="Proteomes" id="UP000282674">
    <property type="component" value="Unassembled WGS sequence"/>
</dbReference>
<comment type="caution">
    <text evidence="3">The sequence shown here is derived from an EMBL/GenBank/DDBJ whole genome shotgun (WGS) entry which is preliminary data.</text>
</comment>
<evidence type="ECO:0000313" key="3">
    <source>
        <dbReference type="EMBL" id="RMI44939.1"/>
    </source>
</evidence>
<dbReference type="InterPro" id="IPR025121">
    <property type="entry name" value="GTPase_HflX_N"/>
</dbReference>
<evidence type="ECO:0000259" key="2">
    <source>
        <dbReference type="Pfam" id="PF13167"/>
    </source>
</evidence>